<keyword evidence="4" id="KW-0325">Glycoprotein</keyword>
<dbReference type="InterPro" id="IPR022339">
    <property type="entry name" value="MHC_II-assoc_invar_chain"/>
</dbReference>
<dbReference type="InterPro" id="IPR052001">
    <property type="entry name" value="MHC-II_Gamma/Thyroglobulin"/>
</dbReference>
<dbReference type="GO" id="GO:0009986">
    <property type="term" value="C:cell surface"/>
    <property type="evidence" value="ECO:0007669"/>
    <property type="project" value="TreeGrafter"/>
</dbReference>
<dbReference type="CDD" id="cd00191">
    <property type="entry name" value="TY"/>
    <property type="match status" value="1"/>
</dbReference>
<dbReference type="GO" id="GO:0002830">
    <property type="term" value="P:positive regulation of type 2 immune response"/>
    <property type="evidence" value="ECO:0007669"/>
    <property type="project" value="TreeGrafter"/>
</dbReference>
<dbReference type="InParanoid" id="A0A3Q1EW31"/>
<dbReference type="GO" id="GO:0042289">
    <property type="term" value="F:MHC class II protein binding"/>
    <property type="evidence" value="ECO:0007669"/>
    <property type="project" value="InterPro"/>
</dbReference>
<evidence type="ECO:0000256" key="1">
    <source>
        <dbReference type="ARBA" id="ARBA00004613"/>
    </source>
</evidence>
<feature type="region of interest" description="Disordered" evidence="7">
    <location>
        <begin position="72"/>
        <end position="97"/>
    </location>
</feature>
<dbReference type="Gene3D" id="4.10.800.10">
    <property type="entry name" value="Thyroglobulin type-1"/>
    <property type="match status" value="1"/>
</dbReference>
<dbReference type="InterPro" id="IPR036613">
    <property type="entry name" value="MHCII_invariant_trimer_sf"/>
</dbReference>
<evidence type="ECO:0000256" key="8">
    <source>
        <dbReference type="SAM" id="Phobius"/>
    </source>
</evidence>
<evidence type="ECO:0000256" key="3">
    <source>
        <dbReference type="ARBA" id="ARBA00023157"/>
    </source>
</evidence>
<comment type="caution">
    <text evidence="6">Lacks conserved residue(s) required for the propagation of feature annotation.</text>
</comment>
<dbReference type="GO" id="GO:0070206">
    <property type="term" value="P:protein trimerization"/>
    <property type="evidence" value="ECO:0007669"/>
    <property type="project" value="InterPro"/>
</dbReference>
<dbReference type="PIRSF" id="PIRSF001992">
    <property type="entry name" value="CD74_antigen"/>
    <property type="match status" value="1"/>
</dbReference>
<evidence type="ECO:0000256" key="2">
    <source>
        <dbReference type="ARBA" id="ARBA00022525"/>
    </source>
</evidence>
<evidence type="ECO:0000259" key="9">
    <source>
        <dbReference type="PROSITE" id="PS51162"/>
    </source>
</evidence>
<dbReference type="InterPro" id="IPR011988">
    <property type="entry name" value="MHC_II-assoc_invariant_trimer"/>
</dbReference>
<keyword evidence="11" id="KW-1185">Reference proteome</keyword>
<dbReference type="InterPro" id="IPR015386">
    <property type="entry name" value="MHC_II-assoc_invar/CLIP_MHC-bd"/>
</dbReference>
<keyword evidence="2" id="KW-0964">Secreted</keyword>
<keyword evidence="3 5" id="KW-1015">Disulfide bond</keyword>
<feature type="disulfide bond" evidence="5">
    <location>
        <begin position="236"/>
        <end position="255"/>
    </location>
</feature>
<reference evidence="10" key="1">
    <citation type="submission" date="2025-08" db="UniProtKB">
        <authorList>
            <consortium name="Ensembl"/>
        </authorList>
    </citation>
    <scope>IDENTIFICATION</scope>
</reference>
<evidence type="ECO:0000256" key="7">
    <source>
        <dbReference type="SAM" id="MobiDB-lite"/>
    </source>
</evidence>
<dbReference type="PANTHER" id="PTHR14093:SF17">
    <property type="entry name" value="HLA CLASS II HISTOCOMPATIBILITY ANTIGEN GAMMA CHAIN"/>
    <property type="match status" value="1"/>
</dbReference>
<dbReference type="PROSITE" id="PS00484">
    <property type="entry name" value="THYROGLOBULIN_1_1"/>
    <property type="match status" value="1"/>
</dbReference>
<feature type="compositionally biased region" description="Basic and acidic residues" evidence="7">
    <location>
        <begin position="73"/>
        <end position="82"/>
    </location>
</feature>
<evidence type="ECO:0000256" key="6">
    <source>
        <dbReference type="PROSITE-ProRule" id="PRU00500"/>
    </source>
</evidence>
<feature type="disulfide bond" evidence="5">
    <location>
        <begin position="198"/>
        <end position="216"/>
    </location>
</feature>
<dbReference type="GO" id="GO:0043518">
    <property type="term" value="P:negative regulation of DNA damage response, signal transduction by p53 class mediator"/>
    <property type="evidence" value="ECO:0007669"/>
    <property type="project" value="TreeGrafter"/>
</dbReference>
<reference evidence="10" key="2">
    <citation type="submission" date="2025-09" db="UniProtKB">
        <authorList>
            <consortium name="Ensembl"/>
        </authorList>
    </citation>
    <scope>IDENTIFICATION</scope>
</reference>
<dbReference type="FunCoup" id="A0A3Q1EW31">
    <property type="interactions" value="1090"/>
</dbReference>
<dbReference type="Pfam" id="PF09307">
    <property type="entry name" value="MHC2-interact"/>
    <property type="match status" value="1"/>
</dbReference>
<dbReference type="PANTHER" id="PTHR14093">
    <property type="entry name" value="HLA CLASS II GAMMA CHAIN"/>
    <property type="match status" value="1"/>
</dbReference>
<dbReference type="GO" id="GO:0005737">
    <property type="term" value="C:cytoplasm"/>
    <property type="evidence" value="ECO:0007669"/>
    <property type="project" value="TreeGrafter"/>
</dbReference>
<sequence>MAETRDDRPLDTGSLAASEEALVPRTATRGGSNKRAFKIAGITTLACVLVASQVFTAYMVFDQKQQIHTLQRNSEKLSKDVSRASQTPGARGPMRMAMPMNTLPLLMDFTSEDKPSKKVEEPEFVNVEKQVMDLMKDSQLPHFNETFLANVQSLQQQMDDSEWKSFQSWVRFWLIFQMAQEEPAPPTSQPASVVKTKCQIEATAERTKIGEYRPQCDEEGRYKPIQCWFSNGFCWCVDTAGNPIQGTTVRGRPQCSGASAYAPRRMMVAPRMMQKTFVPDDK</sequence>
<dbReference type="GO" id="GO:0019882">
    <property type="term" value="P:antigen processing and presentation"/>
    <property type="evidence" value="ECO:0007669"/>
    <property type="project" value="InterPro"/>
</dbReference>
<evidence type="ECO:0000313" key="10">
    <source>
        <dbReference type="Ensembl" id="ENSAPOP00000008329.1"/>
    </source>
</evidence>
<dbReference type="GO" id="GO:0004896">
    <property type="term" value="F:cytokine receptor activity"/>
    <property type="evidence" value="ECO:0007669"/>
    <property type="project" value="TreeGrafter"/>
</dbReference>
<keyword evidence="8" id="KW-1133">Transmembrane helix</keyword>
<dbReference type="Proteomes" id="UP000257200">
    <property type="component" value="Unplaced"/>
</dbReference>
<dbReference type="GO" id="GO:0002286">
    <property type="term" value="P:T cell activation involved in immune response"/>
    <property type="evidence" value="ECO:0007669"/>
    <property type="project" value="TreeGrafter"/>
</dbReference>
<dbReference type="GO" id="GO:0016020">
    <property type="term" value="C:membrane"/>
    <property type="evidence" value="ECO:0007669"/>
    <property type="project" value="InterPro"/>
</dbReference>
<dbReference type="InterPro" id="IPR036857">
    <property type="entry name" value="Thyroglobulin_1_sf"/>
</dbReference>
<dbReference type="InterPro" id="IPR043530">
    <property type="entry name" value="CD74_antigen"/>
</dbReference>
<dbReference type="GO" id="GO:0060907">
    <property type="term" value="P:positive regulation of macrophage cytokine production"/>
    <property type="evidence" value="ECO:0007669"/>
    <property type="project" value="TreeGrafter"/>
</dbReference>
<protein>
    <submittedName>
        <fullName evidence="10">CD74 molecule, major histocompatibility complex, class II invariant chain a</fullName>
    </submittedName>
</protein>
<dbReference type="GO" id="GO:0005576">
    <property type="term" value="C:extracellular region"/>
    <property type="evidence" value="ECO:0007669"/>
    <property type="project" value="UniProtKB-SubCell"/>
</dbReference>
<accession>A0A3Q1EW31</accession>
<dbReference type="GO" id="GO:0070374">
    <property type="term" value="P:positive regulation of ERK1 and ERK2 cascade"/>
    <property type="evidence" value="ECO:0007669"/>
    <property type="project" value="TreeGrafter"/>
</dbReference>
<dbReference type="SUPFAM" id="SSF57610">
    <property type="entry name" value="Thyroglobulin type-1 domain"/>
    <property type="match status" value="1"/>
</dbReference>
<feature type="disulfide bond" evidence="5 6">
    <location>
        <begin position="227"/>
        <end position="234"/>
    </location>
</feature>
<keyword evidence="8" id="KW-0472">Membrane</keyword>
<comment type="subcellular location">
    <subcellularLocation>
        <location evidence="1">Secreted</location>
    </subcellularLocation>
</comment>
<dbReference type="GO" id="GO:1902166">
    <property type="term" value="P:negative regulation of intrinsic apoptotic signaling pathway in response to DNA damage by p53 class mediator"/>
    <property type="evidence" value="ECO:0007669"/>
    <property type="project" value="TreeGrafter"/>
</dbReference>
<dbReference type="Pfam" id="PF08831">
    <property type="entry name" value="MHCassoc_trimer"/>
    <property type="match status" value="1"/>
</dbReference>
<dbReference type="GeneTree" id="ENSGT00390000008961"/>
<feature type="domain" description="Thyroglobulin type-1" evidence="9">
    <location>
        <begin position="195"/>
        <end position="255"/>
    </location>
</feature>
<feature type="transmembrane region" description="Helical" evidence="8">
    <location>
        <begin position="39"/>
        <end position="61"/>
    </location>
</feature>
<dbReference type="GO" id="GO:0035718">
    <property type="term" value="F:macrophage migration inhibitory factor binding"/>
    <property type="evidence" value="ECO:0007669"/>
    <property type="project" value="InterPro"/>
</dbReference>
<evidence type="ECO:0000256" key="5">
    <source>
        <dbReference type="PIRSR" id="PIRSR001992-1"/>
    </source>
</evidence>
<keyword evidence="8" id="KW-0812">Transmembrane</keyword>
<dbReference type="PRINTS" id="PR01990">
    <property type="entry name" value="CD74ANTIGEN"/>
</dbReference>
<evidence type="ECO:0000313" key="11">
    <source>
        <dbReference type="Proteomes" id="UP000257200"/>
    </source>
</evidence>
<dbReference type="SUPFAM" id="SSF48305">
    <property type="entry name" value="Class II MHC-associated invariant chain ectoplasmic trimerization domain"/>
    <property type="match status" value="1"/>
</dbReference>
<proteinExistence type="predicted"/>
<dbReference type="InterPro" id="IPR000716">
    <property type="entry name" value="Thyroglobulin_1"/>
</dbReference>
<dbReference type="PROSITE" id="PS51162">
    <property type="entry name" value="THYROGLOBULIN_1_2"/>
    <property type="match status" value="1"/>
</dbReference>
<dbReference type="Gene3D" id="1.10.870.10">
    <property type="entry name" value="MHC class II-associated invariant chain, trimerisation domain"/>
    <property type="match status" value="1"/>
</dbReference>
<organism evidence="10 11">
    <name type="scientific">Acanthochromis polyacanthus</name>
    <name type="common">spiny chromis</name>
    <dbReference type="NCBI Taxonomy" id="80966"/>
    <lineage>
        <taxon>Eukaryota</taxon>
        <taxon>Metazoa</taxon>
        <taxon>Chordata</taxon>
        <taxon>Craniata</taxon>
        <taxon>Vertebrata</taxon>
        <taxon>Euteleostomi</taxon>
        <taxon>Actinopterygii</taxon>
        <taxon>Neopterygii</taxon>
        <taxon>Teleostei</taxon>
        <taxon>Neoteleostei</taxon>
        <taxon>Acanthomorphata</taxon>
        <taxon>Ovalentaria</taxon>
        <taxon>Pomacentridae</taxon>
        <taxon>Acanthochromis</taxon>
    </lineage>
</organism>
<dbReference type="SMART" id="SM00211">
    <property type="entry name" value="TY"/>
    <property type="match status" value="1"/>
</dbReference>
<evidence type="ECO:0000256" key="4">
    <source>
        <dbReference type="ARBA" id="ARBA00023180"/>
    </source>
</evidence>
<dbReference type="GO" id="GO:0006886">
    <property type="term" value="P:intracellular protein transport"/>
    <property type="evidence" value="ECO:0007669"/>
    <property type="project" value="InterPro"/>
</dbReference>
<dbReference type="Pfam" id="PF00086">
    <property type="entry name" value="Thyroglobulin_1"/>
    <property type="match status" value="1"/>
</dbReference>
<dbReference type="Ensembl" id="ENSAPOT00000003437.1">
    <property type="protein sequence ID" value="ENSAPOP00000008329.1"/>
    <property type="gene ID" value="ENSAPOG00000010461.1"/>
</dbReference>
<dbReference type="AlphaFoldDB" id="A0A3Q1EW31"/>
<name>A0A3Q1EW31_9TELE</name>
<dbReference type="GO" id="GO:0001961">
    <property type="term" value="P:positive regulation of cytokine-mediated signaling pathway"/>
    <property type="evidence" value="ECO:0007669"/>
    <property type="project" value="TreeGrafter"/>
</dbReference>
<dbReference type="STRING" id="80966.ENSAPOP00000008329"/>